<dbReference type="EMBL" id="JH993036">
    <property type="protein sequence ID" value="EKX39832.1"/>
    <property type="molecule type" value="Genomic_DNA"/>
</dbReference>
<dbReference type="OMA" id="PAMVANH"/>
<evidence type="ECO:0008006" key="11">
    <source>
        <dbReference type="Google" id="ProtNLM"/>
    </source>
</evidence>
<dbReference type="GeneID" id="17296625"/>
<dbReference type="SUPFAM" id="SSF81338">
    <property type="entry name" value="Aquaporin-like"/>
    <property type="match status" value="1"/>
</dbReference>
<evidence type="ECO:0000256" key="4">
    <source>
        <dbReference type="ARBA" id="ARBA00022989"/>
    </source>
</evidence>
<dbReference type="EnsemblProtists" id="EKX39832">
    <property type="protein sequence ID" value="EKX39832"/>
    <property type="gene ID" value="GUITHDRAFT_164839"/>
</dbReference>
<keyword evidence="10" id="KW-1185">Reference proteome</keyword>
<feature type="transmembrane region" description="Helical" evidence="7">
    <location>
        <begin position="38"/>
        <end position="56"/>
    </location>
</feature>
<dbReference type="PaxDb" id="55529-EKX39832"/>
<reference evidence="10" key="2">
    <citation type="submission" date="2012-11" db="EMBL/GenBank/DDBJ databases">
        <authorList>
            <person name="Kuo A."/>
            <person name="Curtis B.A."/>
            <person name="Tanifuji G."/>
            <person name="Burki F."/>
            <person name="Gruber A."/>
            <person name="Irimia M."/>
            <person name="Maruyama S."/>
            <person name="Arias M.C."/>
            <person name="Ball S.G."/>
            <person name="Gile G.H."/>
            <person name="Hirakawa Y."/>
            <person name="Hopkins J.F."/>
            <person name="Rensing S.A."/>
            <person name="Schmutz J."/>
            <person name="Symeonidi A."/>
            <person name="Elias M."/>
            <person name="Eveleigh R.J."/>
            <person name="Herman E.K."/>
            <person name="Klute M.J."/>
            <person name="Nakayama T."/>
            <person name="Obornik M."/>
            <person name="Reyes-Prieto A."/>
            <person name="Armbrust E.V."/>
            <person name="Aves S.J."/>
            <person name="Beiko R.G."/>
            <person name="Coutinho P."/>
            <person name="Dacks J.B."/>
            <person name="Durnford D.G."/>
            <person name="Fast N.M."/>
            <person name="Green B.R."/>
            <person name="Grisdale C."/>
            <person name="Hempe F."/>
            <person name="Henrissat B."/>
            <person name="Hoppner M.P."/>
            <person name="Ishida K.-I."/>
            <person name="Kim E."/>
            <person name="Koreny L."/>
            <person name="Kroth P.G."/>
            <person name="Liu Y."/>
            <person name="Malik S.-B."/>
            <person name="Maier U.G."/>
            <person name="McRose D."/>
            <person name="Mock T."/>
            <person name="Neilson J.A."/>
            <person name="Onodera N.T."/>
            <person name="Poole A.M."/>
            <person name="Pritham E.J."/>
            <person name="Richards T.A."/>
            <person name="Rocap G."/>
            <person name="Roy S.W."/>
            <person name="Sarai C."/>
            <person name="Schaack S."/>
            <person name="Shirato S."/>
            <person name="Slamovits C.H."/>
            <person name="Spencer D.F."/>
            <person name="Suzuki S."/>
            <person name="Worden A.Z."/>
            <person name="Zauner S."/>
            <person name="Barry K."/>
            <person name="Bell C."/>
            <person name="Bharti A.K."/>
            <person name="Crow J.A."/>
            <person name="Grimwood J."/>
            <person name="Kramer R."/>
            <person name="Lindquist E."/>
            <person name="Lucas S."/>
            <person name="Salamov A."/>
            <person name="McFadden G.I."/>
            <person name="Lane C.E."/>
            <person name="Keeling P.J."/>
            <person name="Gray M.W."/>
            <person name="Grigoriev I.V."/>
            <person name="Archibald J.M."/>
        </authorList>
    </citation>
    <scope>NUCLEOTIDE SEQUENCE</scope>
    <source>
        <strain evidence="10">CCMP2712</strain>
    </source>
</reference>
<dbReference type="Proteomes" id="UP000011087">
    <property type="component" value="Unassembled WGS sequence"/>
</dbReference>
<dbReference type="Gene3D" id="1.20.1080.10">
    <property type="entry name" value="Glycerol uptake facilitator protein"/>
    <property type="match status" value="1"/>
</dbReference>
<evidence type="ECO:0000256" key="6">
    <source>
        <dbReference type="RuleBase" id="RU000477"/>
    </source>
</evidence>
<dbReference type="InterPro" id="IPR023271">
    <property type="entry name" value="Aquaporin-like"/>
</dbReference>
<comment type="similarity">
    <text evidence="2 6">Belongs to the MIP/aquaporin (TC 1.A.8) family.</text>
</comment>
<dbReference type="KEGG" id="gtt:GUITHDRAFT_164839"/>
<feature type="transmembrane region" description="Helical" evidence="7">
    <location>
        <begin position="84"/>
        <end position="106"/>
    </location>
</feature>
<dbReference type="HOGENOM" id="CLU_020019_3_4_1"/>
<gene>
    <name evidence="8" type="ORF">GUITHDRAFT_164839</name>
</gene>
<accession>L1IUS4</accession>
<dbReference type="GO" id="GO:0015250">
    <property type="term" value="F:water channel activity"/>
    <property type="evidence" value="ECO:0007669"/>
    <property type="project" value="TreeGrafter"/>
</dbReference>
<dbReference type="GO" id="GO:0005886">
    <property type="term" value="C:plasma membrane"/>
    <property type="evidence" value="ECO:0007669"/>
    <property type="project" value="TreeGrafter"/>
</dbReference>
<dbReference type="Pfam" id="PF00230">
    <property type="entry name" value="MIP"/>
    <property type="match status" value="1"/>
</dbReference>
<evidence type="ECO:0000313" key="9">
    <source>
        <dbReference type="EnsemblProtists" id="EKX39832"/>
    </source>
</evidence>
<dbReference type="AlphaFoldDB" id="L1IUS4"/>
<comment type="subcellular location">
    <subcellularLocation>
        <location evidence="1">Membrane</location>
        <topology evidence="1">Multi-pass membrane protein</topology>
    </subcellularLocation>
</comment>
<protein>
    <recommendedName>
        <fullName evidence="11">Aquaporin</fullName>
    </recommendedName>
</protein>
<feature type="transmembrane region" description="Helical" evidence="7">
    <location>
        <begin position="200"/>
        <end position="218"/>
    </location>
</feature>
<evidence type="ECO:0000256" key="5">
    <source>
        <dbReference type="ARBA" id="ARBA00023136"/>
    </source>
</evidence>
<evidence type="ECO:0000313" key="10">
    <source>
        <dbReference type="Proteomes" id="UP000011087"/>
    </source>
</evidence>
<name>L1IUS4_GUITC</name>
<evidence type="ECO:0000313" key="8">
    <source>
        <dbReference type="EMBL" id="EKX39832.1"/>
    </source>
</evidence>
<dbReference type="InterPro" id="IPR034294">
    <property type="entry name" value="Aquaporin_transptr"/>
</dbReference>
<evidence type="ECO:0000256" key="3">
    <source>
        <dbReference type="ARBA" id="ARBA00022692"/>
    </source>
</evidence>
<feature type="transmembrane region" description="Helical" evidence="7">
    <location>
        <begin position="7"/>
        <end position="26"/>
    </location>
</feature>
<dbReference type="OrthoDB" id="3222at2759"/>
<keyword evidence="4 7" id="KW-1133">Transmembrane helix</keyword>
<organism evidence="8">
    <name type="scientific">Guillardia theta (strain CCMP2712)</name>
    <name type="common">Cryptophyte</name>
    <dbReference type="NCBI Taxonomy" id="905079"/>
    <lineage>
        <taxon>Eukaryota</taxon>
        <taxon>Cryptophyceae</taxon>
        <taxon>Pyrenomonadales</taxon>
        <taxon>Geminigeraceae</taxon>
        <taxon>Guillardia</taxon>
    </lineage>
</organism>
<dbReference type="STRING" id="905079.L1IUS4"/>
<dbReference type="RefSeq" id="XP_005826812.1">
    <property type="nucleotide sequence ID" value="XM_005826755.1"/>
</dbReference>
<reference evidence="9" key="3">
    <citation type="submission" date="2015-06" db="UniProtKB">
        <authorList>
            <consortium name="EnsemblProtists"/>
        </authorList>
    </citation>
    <scope>IDENTIFICATION</scope>
</reference>
<dbReference type="PRINTS" id="PR00783">
    <property type="entry name" value="MINTRINSICP"/>
</dbReference>
<dbReference type="InterPro" id="IPR000425">
    <property type="entry name" value="MIP"/>
</dbReference>
<keyword evidence="3 6" id="KW-0812">Transmembrane</keyword>
<reference evidence="8 10" key="1">
    <citation type="journal article" date="2012" name="Nature">
        <title>Algal genomes reveal evolutionary mosaicism and the fate of nucleomorphs.</title>
        <authorList>
            <consortium name="DOE Joint Genome Institute"/>
            <person name="Curtis B.A."/>
            <person name="Tanifuji G."/>
            <person name="Burki F."/>
            <person name="Gruber A."/>
            <person name="Irimia M."/>
            <person name="Maruyama S."/>
            <person name="Arias M.C."/>
            <person name="Ball S.G."/>
            <person name="Gile G.H."/>
            <person name="Hirakawa Y."/>
            <person name="Hopkins J.F."/>
            <person name="Kuo A."/>
            <person name="Rensing S.A."/>
            <person name="Schmutz J."/>
            <person name="Symeonidi A."/>
            <person name="Elias M."/>
            <person name="Eveleigh R.J."/>
            <person name="Herman E.K."/>
            <person name="Klute M.J."/>
            <person name="Nakayama T."/>
            <person name="Obornik M."/>
            <person name="Reyes-Prieto A."/>
            <person name="Armbrust E.V."/>
            <person name="Aves S.J."/>
            <person name="Beiko R.G."/>
            <person name="Coutinho P."/>
            <person name="Dacks J.B."/>
            <person name="Durnford D.G."/>
            <person name="Fast N.M."/>
            <person name="Green B.R."/>
            <person name="Grisdale C.J."/>
            <person name="Hempel F."/>
            <person name="Henrissat B."/>
            <person name="Hoppner M.P."/>
            <person name="Ishida K."/>
            <person name="Kim E."/>
            <person name="Koreny L."/>
            <person name="Kroth P.G."/>
            <person name="Liu Y."/>
            <person name="Malik S.B."/>
            <person name="Maier U.G."/>
            <person name="McRose D."/>
            <person name="Mock T."/>
            <person name="Neilson J.A."/>
            <person name="Onodera N.T."/>
            <person name="Poole A.M."/>
            <person name="Pritham E.J."/>
            <person name="Richards T.A."/>
            <person name="Rocap G."/>
            <person name="Roy S.W."/>
            <person name="Sarai C."/>
            <person name="Schaack S."/>
            <person name="Shirato S."/>
            <person name="Slamovits C.H."/>
            <person name="Spencer D.F."/>
            <person name="Suzuki S."/>
            <person name="Worden A.Z."/>
            <person name="Zauner S."/>
            <person name="Barry K."/>
            <person name="Bell C."/>
            <person name="Bharti A.K."/>
            <person name="Crow J.A."/>
            <person name="Grimwood J."/>
            <person name="Kramer R."/>
            <person name="Lindquist E."/>
            <person name="Lucas S."/>
            <person name="Salamov A."/>
            <person name="McFadden G.I."/>
            <person name="Lane C.E."/>
            <person name="Keeling P.J."/>
            <person name="Gray M.W."/>
            <person name="Grigoriev I.V."/>
            <person name="Archibald J.M."/>
        </authorList>
    </citation>
    <scope>NUCLEOTIDE SEQUENCE</scope>
    <source>
        <strain evidence="8 10">CCMP2712</strain>
    </source>
</reference>
<feature type="non-terminal residue" evidence="8">
    <location>
        <position position="236"/>
    </location>
</feature>
<keyword evidence="6" id="KW-0813">Transport</keyword>
<dbReference type="PANTHER" id="PTHR19139">
    <property type="entry name" value="AQUAPORIN TRANSPORTER"/>
    <property type="match status" value="1"/>
</dbReference>
<keyword evidence="5 7" id="KW-0472">Membrane</keyword>
<feature type="transmembrane region" description="Helical" evidence="7">
    <location>
        <begin position="161"/>
        <end position="180"/>
    </location>
</feature>
<dbReference type="eggNOG" id="KOG0223">
    <property type="taxonomic scope" value="Eukaryota"/>
</dbReference>
<feature type="transmembrane region" description="Helical" evidence="7">
    <location>
        <begin position="126"/>
        <end position="149"/>
    </location>
</feature>
<proteinExistence type="inferred from homology"/>
<sequence>MASLLGRIPVSCVVAEFVGVFLFQFIGGGADANSISTGLATAAIGNGLAFIVLVYATSGTSGGHLNPAISTAFVVTGRLGRRRYFIYIAAQVLGAIFGALALKLALPPAMDETPFITTGSLTFTHPFQVFFLEFLCTFTLVFSVFATAVDKAGVAKNASPIAIGLAIIVGTFAEGPFTGGSMNPARTLGPAFAFGMFRHVWVYVLATMAGGACAGLLYDKVFLSESQDVGDIFKDG</sequence>
<evidence type="ECO:0000256" key="7">
    <source>
        <dbReference type="SAM" id="Phobius"/>
    </source>
</evidence>
<dbReference type="PANTHER" id="PTHR19139:SF199">
    <property type="entry name" value="MIP17260P"/>
    <property type="match status" value="1"/>
</dbReference>
<evidence type="ECO:0000256" key="1">
    <source>
        <dbReference type="ARBA" id="ARBA00004141"/>
    </source>
</evidence>
<evidence type="ECO:0000256" key="2">
    <source>
        <dbReference type="ARBA" id="ARBA00006175"/>
    </source>
</evidence>